<feature type="signal peptide" evidence="1">
    <location>
        <begin position="1"/>
        <end position="24"/>
    </location>
</feature>
<evidence type="ECO:0000313" key="2">
    <source>
        <dbReference type="EMBL" id="PWK18771.1"/>
    </source>
</evidence>
<dbReference type="EMBL" id="QGGO01000029">
    <property type="protein sequence ID" value="PWK18771.1"/>
    <property type="molecule type" value="Genomic_DNA"/>
</dbReference>
<keyword evidence="3" id="KW-1185">Reference proteome</keyword>
<evidence type="ECO:0008006" key="4">
    <source>
        <dbReference type="Google" id="ProtNLM"/>
    </source>
</evidence>
<evidence type="ECO:0000313" key="3">
    <source>
        <dbReference type="Proteomes" id="UP000245489"/>
    </source>
</evidence>
<sequence length="232" mass="25550">MNISSLKKTLTGIVLLSVLFNTQAQEVKENKKEDKPEPIFGTVLERKILKDSSKKHTPFNPLKPAFFRIGAMGGSVIAFDNSSNDNVGGTIGLRIEYGFSNRISLVADFQGNRINNTTFSRGQSSLGINWMPFKSRRLQPFFGAGAGIGRDGYGFGRFDDDRRGGSRPFDNDFNRRGVQGFAYARTGLNYVLAKKLLAIGEVSYQLPFDNSTSNGGVALRVGLAYQFGKNKK</sequence>
<dbReference type="AlphaFoldDB" id="A0A316DL29"/>
<comment type="caution">
    <text evidence="2">The sequence shown here is derived from an EMBL/GenBank/DDBJ whole genome shotgun (WGS) entry which is preliminary data.</text>
</comment>
<dbReference type="Proteomes" id="UP000245489">
    <property type="component" value="Unassembled WGS sequence"/>
</dbReference>
<dbReference type="SUPFAM" id="SSF56925">
    <property type="entry name" value="OMPA-like"/>
    <property type="match status" value="1"/>
</dbReference>
<name>A0A316DL29_9BACT</name>
<protein>
    <recommendedName>
        <fullName evidence="4">Outer membrane protein with beta-barrel domain</fullName>
    </recommendedName>
</protein>
<organism evidence="2 3">
    <name type="scientific">Arcicella aurantiaca</name>
    <dbReference type="NCBI Taxonomy" id="591202"/>
    <lineage>
        <taxon>Bacteria</taxon>
        <taxon>Pseudomonadati</taxon>
        <taxon>Bacteroidota</taxon>
        <taxon>Cytophagia</taxon>
        <taxon>Cytophagales</taxon>
        <taxon>Flectobacillaceae</taxon>
        <taxon>Arcicella</taxon>
    </lineage>
</organism>
<accession>A0A316DL29</accession>
<dbReference type="Gene3D" id="2.40.160.20">
    <property type="match status" value="1"/>
</dbReference>
<feature type="chain" id="PRO_5016402974" description="Outer membrane protein with beta-barrel domain" evidence="1">
    <location>
        <begin position="25"/>
        <end position="232"/>
    </location>
</feature>
<reference evidence="2 3" key="1">
    <citation type="submission" date="2018-05" db="EMBL/GenBank/DDBJ databases">
        <title>Genomic Encyclopedia of Archaeal and Bacterial Type Strains, Phase II (KMG-II): from individual species to whole genera.</title>
        <authorList>
            <person name="Goeker M."/>
        </authorList>
    </citation>
    <scope>NUCLEOTIDE SEQUENCE [LARGE SCALE GENOMIC DNA]</scope>
    <source>
        <strain evidence="2 3">DSM 22214</strain>
    </source>
</reference>
<keyword evidence="1" id="KW-0732">Signal</keyword>
<dbReference type="RefSeq" id="WP_109744723.1">
    <property type="nucleotide sequence ID" value="NZ_QGGO01000029.1"/>
</dbReference>
<gene>
    <name evidence="2" type="ORF">LV89_04059</name>
</gene>
<proteinExistence type="predicted"/>
<evidence type="ECO:0000256" key="1">
    <source>
        <dbReference type="SAM" id="SignalP"/>
    </source>
</evidence>
<dbReference type="InterPro" id="IPR011250">
    <property type="entry name" value="OMP/PagP_B-barrel"/>
</dbReference>